<dbReference type="InterPro" id="IPR014030">
    <property type="entry name" value="Ketoacyl_synth_N"/>
</dbReference>
<dbReference type="Proteomes" id="UP000017404">
    <property type="component" value="Unassembled WGS sequence"/>
</dbReference>
<accession>V2V719</accession>
<keyword evidence="3" id="KW-1185">Reference proteome</keyword>
<evidence type="ECO:0000313" key="3">
    <source>
        <dbReference type="Proteomes" id="UP000017404"/>
    </source>
</evidence>
<dbReference type="RefSeq" id="WP_018677720.1">
    <property type="nucleotide sequence ID" value="NZ_AYEV01000006.1"/>
</dbReference>
<proteinExistence type="predicted"/>
<name>V2V719_9GAMM</name>
<feature type="domain" description="Beta-ketoacyl synthase-like N-terminal" evidence="1">
    <location>
        <begin position="12"/>
        <end position="168"/>
    </location>
</feature>
<dbReference type="EMBL" id="AYEV01000006">
    <property type="protein sequence ID" value="ESK56710.1"/>
    <property type="molecule type" value="Genomic_DNA"/>
</dbReference>
<evidence type="ECO:0000313" key="2">
    <source>
        <dbReference type="EMBL" id="ESK56710.1"/>
    </source>
</evidence>
<dbReference type="eggNOG" id="COG0304">
    <property type="taxonomic scope" value="Bacteria"/>
</dbReference>
<evidence type="ECO:0000259" key="1">
    <source>
        <dbReference type="Pfam" id="PF13723"/>
    </source>
</evidence>
<reference evidence="2 3" key="1">
    <citation type="submission" date="2013-10" db="EMBL/GenBank/DDBJ databases">
        <title>The Genome Sequence of Acinetobacter tjernbergiae CIP107465.</title>
        <authorList>
            <consortium name="The Broad Institute Genomics Platform"/>
            <consortium name="The Broad Institute Genome Sequencing Center for Infectious Disease"/>
            <person name="Cerqueira G."/>
            <person name="Feldgarden M."/>
            <person name="Courvalin P."/>
            <person name="Grillot-Courvalin C."/>
            <person name="Clermont D."/>
            <person name="Rocha E."/>
            <person name="Yoon E.-J."/>
            <person name="Nemec A."/>
            <person name="Young S.K."/>
            <person name="Zeng Q."/>
            <person name="Gargeya S."/>
            <person name="Fitzgerald M."/>
            <person name="Abouelleil A."/>
            <person name="Alvarado L."/>
            <person name="Berlin A.M."/>
            <person name="Chapman S.B."/>
            <person name="Gainer-Dewar J."/>
            <person name="Goldberg J."/>
            <person name="Gnerre S."/>
            <person name="Griggs A."/>
            <person name="Gujja S."/>
            <person name="Hansen M."/>
            <person name="Howarth C."/>
            <person name="Imamovic A."/>
            <person name="Ireland A."/>
            <person name="Larimer J."/>
            <person name="McCowan C."/>
            <person name="Murphy C."/>
            <person name="Pearson M."/>
            <person name="Poon T.W."/>
            <person name="Priest M."/>
            <person name="Roberts A."/>
            <person name="Saif S."/>
            <person name="Shea T."/>
            <person name="Sykes S."/>
            <person name="Wortman J."/>
            <person name="Nusbaum C."/>
            <person name="Birren B."/>
        </authorList>
    </citation>
    <scope>NUCLEOTIDE SEQUENCE [LARGE SCALE GENOMIC DNA]</scope>
    <source>
        <strain evidence="2 3">CIP 107465</strain>
    </source>
</reference>
<dbReference type="Pfam" id="PF13723">
    <property type="entry name" value="Ketoacyl-synt_2"/>
    <property type="match status" value="1"/>
</dbReference>
<dbReference type="STRING" id="202955.GCA_000759995_02803"/>
<protein>
    <recommendedName>
        <fullName evidence="1">Beta-ketoacyl synthase-like N-terminal domain-containing protein</fullName>
    </recommendedName>
</protein>
<dbReference type="OrthoDB" id="9798676at2"/>
<organism evidence="2 3">
    <name type="scientific">Acinetobacter tjernbergiae DSM 14971 = CIP 107465</name>
    <dbReference type="NCBI Taxonomy" id="1120928"/>
    <lineage>
        <taxon>Bacteria</taxon>
        <taxon>Pseudomonadati</taxon>
        <taxon>Pseudomonadota</taxon>
        <taxon>Gammaproteobacteria</taxon>
        <taxon>Moraxellales</taxon>
        <taxon>Moraxellaceae</taxon>
        <taxon>Acinetobacter</taxon>
    </lineage>
</organism>
<dbReference type="PATRIC" id="fig|1120928.5.peg.801"/>
<comment type="caution">
    <text evidence="2">The sequence shown here is derived from an EMBL/GenBank/DDBJ whole genome shotgun (WGS) entry which is preliminary data.</text>
</comment>
<sequence length="215" mass="24011">MLKLHLTQPQLVYAQQNYAALEAIPAMQRRRLSSLAKMALHSALVSLDGQPVDYIVWASKFGDEEKTLSILQDVLKAQVPSPTQFSTSVHNAIAGLYSILCQDHTPSTSLSCEWTEALIEAYALLKSQPRGKRVLVIAYDQALPKLYADAHDFPAYALSTIVSLEQPNLEIVALSGSDSMESLDFYAFWQSTQLNQVTPRWKGRVKLEVRHKPPN</sequence>
<dbReference type="AlphaFoldDB" id="V2V719"/>
<gene>
    <name evidence="2" type="ORF">F990_00781</name>
</gene>